<protein>
    <recommendedName>
        <fullName evidence="10">BED-type domain-containing protein</fullName>
    </recommendedName>
</protein>
<evidence type="ECO:0000256" key="7">
    <source>
        <dbReference type="ARBA" id="ARBA00023242"/>
    </source>
</evidence>
<dbReference type="SUPFAM" id="SSF140996">
    <property type="entry name" value="Hermes dimerisation domain"/>
    <property type="match status" value="1"/>
</dbReference>
<evidence type="ECO:0000256" key="5">
    <source>
        <dbReference type="ARBA" id="ARBA00023015"/>
    </source>
</evidence>
<reference evidence="11 12" key="1">
    <citation type="submission" date="2023-01" db="EMBL/GenBank/DDBJ databases">
        <authorList>
            <person name="Whitehead M."/>
        </authorList>
    </citation>
    <scope>NUCLEOTIDE SEQUENCE [LARGE SCALE GENOMIC DNA]</scope>
</reference>
<evidence type="ECO:0000313" key="12">
    <source>
        <dbReference type="Proteomes" id="UP001160148"/>
    </source>
</evidence>
<dbReference type="GO" id="GO:0008270">
    <property type="term" value="F:zinc ion binding"/>
    <property type="evidence" value="ECO:0007669"/>
    <property type="project" value="UniProtKB-KW"/>
</dbReference>
<dbReference type="SUPFAM" id="SSF57667">
    <property type="entry name" value="beta-beta-alpha zinc fingers"/>
    <property type="match status" value="1"/>
</dbReference>
<comment type="caution">
    <text evidence="11">The sequence shown here is derived from an EMBL/GenBank/DDBJ whole genome shotgun (WGS) entry which is preliminary data.</text>
</comment>
<gene>
    <name evidence="11" type="ORF">MEUPH1_LOCUS21340</name>
</gene>
<dbReference type="PROSITE" id="PS50808">
    <property type="entry name" value="ZF_BED"/>
    <property type="match status" value="1"/>
</dbReference>
<dbReference type="InterPro" id="IPR036236">
    <property type="entry name" value="Znf_C2H2_sf"/>
</dbReference>
<keyword evidence="4" id="KW-0862">Zinc</keyword>
<name>A0AAV0XFA1_9HEMI</name>
<keyword evidence="2" id="KW-0479">Metal-binding</keyword>
<dbReference type="GO" id="GO:0005634">
    <property type="term" value="C:nucleus"/>
    <property type="evidence" value="ECO:0007669"/>
    <property type="project" value="UniProtKB-SubCell"/>
</dbReference>
<dbReference type="InterPro" id="IPR003656">
    <property type="entry name" value="Znf_BED"/>
</dbReference>
<keyword evidence="5" id="KW-0805">Transcription regulation</keyword>
<organism evidence="11 12">
    <name type="scientific">Macrosiphum euphorbiae</name>
    <name type="common">potato aphid</name>
    <dbReference type="NCBI Taxonomy" id="13131"/>
    <lineage>
        <taxon>Eukaryota</taxon>
        <taxon>Metazoa</taxon>
        <taxon>Ecdysozoa</taxon>
        <taxon>Arthropoda</taxon>
        <taxon>Hexapoda</taxon>
        <taxon>Insecta</taxon>
        <taxon>Pterygota</taxon>
        <taxon>Neoptera</taxon>
        <taxon>Paraneoptera</taxon>
        <taxon>Hemiptera</taxon>
        <taxon>Sternorrhyncha</taxon>
        <taxon>Aphidomorpha</taxon>
        <taxon>Aphidoidea</taxon>
        <taxon>Aphididae</taxon>
        <taxon>Macrosiphini</taxon>
        <taxon>Macrosiphum</taxon>
    </lineage>
</organism>
<feature type="domain" description="BED-type" evidence="10">
    <location>
        <begin position="4"/>
        <end position="55"/>
    </location>
</feature>
<keyword evidence="7" id="KW-0539">Nucleus</keyword>
<dbReference type="PANTHER" id="PTHR46481:SF10">
    <property type="entry name" value="ZINC FINGER BED DOMAIN-CONTAINING PROTEIN 39"/>
    <property type="match status" value="1"/>
</dbReference>
<evidence type="ECO:0000256" key="2">
    <source>
        <dbReference type="ARBA" id="ARBA00022723"/>
    </source>
</evidence>
<evidence type="ECO:0000256" key="6">
    <source>
        <dbReference type="ARBA" id="ARBA00023163"/>
    </source>
</evidence>
<keyword evidence="6" id="KW-0804">Transcription</keyword>
<dbReference type="AlphaFoldDB" id="A0AAV0XFA1"/>
<evidence type="ECO:0000256" key="9">
    <source>
        <dbReference type="SAM" id="MobiDB-lite"/>
    </source>
</evidence>
<keyword evidence="12" id="KW-1185">Reference proteome</keyword>
<dbReference type="Proteomes" id="UP001160148">
    <property type="component" value="Unassembled WGS sequence"/>
</dbReference>
<evidence type="ECO:0000256" key="3">
    <source>
        <dbReference type="ARBA" id="ARBA00022771"/>
    </source>
</evidence>
<evidence type="ECO:0000256" key="4">
    <source>
        <dbReference type="ARBA" id="ARBA00022833"/>
    </source>
</evidence>
<evidence type="ECO:0000256" key="1">
    <source>
        <dbReference type="ARBA" id="ARBA00004123"/>
    </source>
</evidence>
<keyword evidence="3 8" id="KW-0863">Zinc-finger</keyword>
<feature type="region of interest" description="Disordered" evidence="9">
    <location>
        <begin position="67"/>
        <end position="93"/>
    </location>
</feature>
<dbReference type="Pfam" id="PF02892">
    <property type="entry name" value="zf-BED"/>
    <property type="match status" value="1"/>
</dbReference>
<dbReference type="GO" id="GO:0009791">
    <property type="term" value="P:post-embryonic development"/>
    <property type="evidence" value="ECO:0007669"/>
    <property type="project" value="UniProtKB-ARBA"/>
</dbReference>
<evidence type="ECO:0000259" key="10">
    <source>
        <dbReference type="PROSITE" id="PS50808"/>
    </source>
</evidence>
<sequence length="205" mass="23181">MAPRKRSETWNHFSELDNSKAKCGDCSKILSTAGGSFGNLNRHLKTVHPAVLFSKAKEIMDLDENLVDDPASHEPPVEALNVPGSSVNNTSTNTTRIQSNIMSFMQSKKPISMSRSKEIDEQVTKMIVKGFYPFSMVDDKEFRKLLKMLNPRYDIPCRQTISKNLIPKLYNLTLENLKKKVENSKAVSLTTDGWTCVNNKRVMLQ</sequence>
<dbReference type="InterPro" id="IPR052035">
    <property type="entry name" value="ZnF_BED_domain_contain"/>
</dbReference>
<dbReference type="PANTHER" id="PTHR46481">
    <property type="entry name" value="ZINC FINGER BED DOMAIN-CONTAINING PROTEIN 4"/>
    <property type="match status" value="1"/>
</dbReference>
<dbReference type="GO" id="GO:0003677">
    <property type="term" value="F:DNA binding"/>
    <property type="evidence" value="ECO:0007669"/>
    <property type="project" value="InterPro"/>
</dbReference>
<comment type="subcellular location">
    <subcellularLocation>
        <location evidence="1">Nucleus</location>
    </subcellularLocation>
</comment>
<proteinExistence type="predicted"/>
<dbReference type="SMART" id="SM00614">
    <property type="entry name" value="ZnF_BED"/>
    <property type="match status" value="1"/>
</dbReference>
<dbReference type="EMBL" id="CARXXK010000004">
    <property type="protein sequence ID" value="CAI6366796.1"/>
    <property type="molecule type" value="Genomic_DNA"/>
</dbReference>
<evidence type="ECO:0000313" key="11">
    <source>
        <dbReference type="EMBL" id="CAI6366796.1"/>
    </source>
</evidence>
<accession>A0AAV0XFA1</accession>
<evidence type="ECO:0000256" key="8">
    <source>
        <dbReference type="PROSITE-ProRule" id="PRU00027"/>
    </source>
</evidence>